<sequence length="435" mass="45672">MSSAALASSSSAFASRRVARASSLVRRAARRRVVVVARSSSNLTTSPPGASSDGGDADADARRRDERTDDVARAVLEFHAAEGNGNGARGRGGERVVPLASFARRYGWSESRAEGVLWQSDVPARAFGVLPVADEDGTSTGAARAARTVDAAVAYEGMWRTFVETDAVVDALARATARGDGDGDGDGARKPARGHLTKRRAFDDALASLRRDHPASCFPEGGASLAAGASSTTARWNEFLRALRRRYGASASAWPFALLTKKIKRRRVYACAAAASFDAEGWTAAGWDVVLRGDARVERGGFGVRGGIGRGGSDASPVAAAKAAVAAASEAAAAAANEYENDDAARLAALEAMDARRVARAATWKVVETTETWEASFAAAAAGEEEEEEEDEEEEEEEEEEEATAAAAAIVAKNNVVAPAMTPAERRRRARLGAW</sequence>
<name>C1N4H2_MICPC</name>
<dbReference type="EMBL" id="GG663747">
    <property type="protein sequence ID" value="EEH52729.1"/>
    <property type="molecule type" value="Genomic_DNA"/>
</dbReference>
<accession>C1N4H2</accession>
<feature type="compositionally biased region" description="Low complexity" evidence="1">
    <location>
        <begin position="1"/>
        <end position="26"/>
    </location>
</feature>
<feature type="region of interest" description="Disordered" evidence="1">
    <location>
        <begin position="378"/>
        <end position="405"/>
    </location>
</feature>
<dbReference type="AlphaFoldDB" id="C1N4H2"/>
<feature type="compositionally biased region" description="Acidic residues" evidence="1">
    <location>
        <begin position="383"/>
        <end position="403"/>
    </location>
</feature>
<proteinExistence type="predicted"/>
<organism evidence="3">
    <name type="scientific">Micromonas pusilla (strain CCMP1545)</name>
    <name type="common">Picoplanktonic green alga</name>
    <dbReference type="NCBI Taxonomy" id="564608"/>
    <lineage>
        <taxon>Eukaryota</taxon>
        <taxon>Viridiplantae</taxon>
        <taxon>Chlorophyta</taxon>
        <taxon>Mamiellophyceae</taxon>
        <taxon>Mamiellales</taxon>
        <taxon>Mamiellaceae</taxon>
        <taxon>Micromonas</taxon>
    </lineage>
</organism>
<dbReference type="RefSeq" id="XP_003062790.1">
    <property type="nucleotide sequence ID" value="XM_003062744.1"/>
</dbReference>
<dbReference type="OrthoDB" id="10669274at2759"/>
<evidence type="ECO:0000313" key="2">
    <source>
        <dbReference type="EMBL" id="EEH52729.1"/>
    </source>
</evidence>
<evidence type="ECO:0000256" key="1">
    <source>
        <dbReference type="SAM" id="MobiDB-lite"/>
    </source>
</evidence>
<protein>
    <submittedName>
        <fullName evidence="2">Predicted protein</fullName>
    </submittedName>
</protein>
<keyword evidence="3" id="KW-1185">Reference proteome</keyword>
<feature type="region of interest" description="Disordered" evidence="1">
    <location>
        <begin position="1"/>
        <end position="66"/>
    </location>
</feature>
<dbReference type="Proteomes" id="UP000001876">
    <property type="component" value="Unassembled WGS sequence"/>
</dbReference>
<dbReference type="GeneID" id="9688438"/>
<gene>
    <name evidence="2" type="ORF">MICPUCDRAFT_52555</name>
</gene>
<reference evidence="2 3" key="1">
    <citation type="journal article" date="2009" name="Science">
        <title>Green evolution and dynamic adaptations revealed by genomes of the marine picoeukaryotes Micromonas.</title>
        <authorList>
            <person name="Worden A.Z."/>
            <person name="Lee J.H."/>
            <person name="Mock T."/>
            <person name="Rouze P."/>
            <person name="Simmons M.P."/>
            <person name="Aerts A.L."/>
            <person name="Allen A.E."/>
            <person name="Cuvelier M.L."/>
            <person name="Derelle E."/>
            <person name="Everett M.V."/>
            <person name="Foulon E."/>
            <person name="Grimwood J."/>
            <person name="Gundlach H."/>
            <person name="Henrissat B."/>
            <person name="Napoli C."/>
            <person name="McDonald S.M."/>
            <person name="Parker M.S."/>
            <person name="Rombauts S."/>
            <person name="Salamov A."/>
            <person name="Von Dassow P."/>
            <person name="Badger J.H."/>
            <person name="Coutinho P.M."/>
            <person name="Demir E."/>
            <person name="Dubchak I."/>
            <person name="Gentemann C."/>
            <person name="Eikrem W."/>
            <person name="Gready J.E."/>
            <person name="John U."/>
            <person name="Lanier W."/>
            <person name="Lindquist E.A."/>
            <person name="Lucas S."/>
            <person name="Mayer K.F."/>
            <person name="Moreau H."/>
            <person name="Not F."/>
            <person name="Otillar R."/>
            <person name="Panaud O."/>
            <person name="Pangilinan J."/>
            <person name="Paulsen I."/>
            <person name="Piegu B."/>
            <person name="Poliakov A."/>
            <person name="Robbens S."/>
            <person name="Schmutz J."/>
            <person name="Toulza E."/>
            <person name="Wyss T."/>
            <person name="Zelensky A."/>
            <person name="Zhou K."/>
            <person name="Armbrust E.V."/>
            <person name="Bhattacharya D."/>
            <person name="Goodenough U.W."/>
            <person name="Van de Peer Y."/>
            <person name="Grigoriev I.V."/>
        </authorList>
    </citation>
    <scope>NUCLEOTIDE SEQUENCE [LARGE SCALE GENOMIC DNA]</scope>
    <source>
        <strain evidence="2 3">CCMP1545</strain>
    </source>
</reference>
<evidence type="ECO:0000313" key="3">
    <source>
        <dbReference type="Proteomes" id="UP000001876"/>
    </source>
</evidence>
<dbReference type="OMA" id="TTETWEA"/>
<dbReference type="KEGG" id="mpp:MICPUCDRAFT_52555"/>